<dbReference type="Gene3D" id="3.40.50.410">
    <property type="entry name" value="von Willebrand factor, type A domain"/>
    <property type="match status" value="3"/>
</dbReference>
<dbReference type="FunFam" id="2.10.25.10:FF:000066">
    <property type="entry name" value="FAT atypical cadherin 4"/>
    <property type="match status" value="1"/>
</dbReference>
<dbReference type="GO" id="GO:0005509">
    <property type="term" value="F:calcium ion binding"/>
    <property type="evidence" value="ECO:0007669"/>
    <property type="project" value="InterPro"/>
</dbReference>
<reference evidence="9 10" key="1">
    <citation type="journal article" date="2023" name="bioRxiv">
        <title>Conserved and derived expression patterns and positive selection on dental genes reveal complex evolutionary context of ever-growing rodent molars.</title>
        <authorList>
            <person name="Calamari Z.T."/>
            <person name="Song A."/>
            <person name="Cohen E."/>
            <person name="Akter M."/>
            <person name="Roy R.D."/>
            <person name="Hallikas O."/>
            <person name="Christensen M.M."/>
            <person name="Li P."/>
            <person name="Marangoni P."/>
            <person name="Jernvall J."/>
            <person name="Klein O.D."/>
        </authorList>
    </citation>
    <scope>NUCLEOTIDE SEQUENCE [LARGE SCALE GENOMIC DNA]</scope>
    <source>
        <strain evidence="9">V071</strain>
    </source>
</reference>
<evidence type="ECO:0000259" key="7">
    <source>
        <dbReference type="PROSITE" id="PS50026"/>
    </source>
</evidence>
<accession>A0AAW0IBS1</accession>
<keyword evidence="3" id="KW-0677">Repeat</keyword>
<dbReference type="SMART" id="SM00181">
    <property type="entry name" value="EGF"/>
    <property type="match status" value="1"/>
</dbReference>
<dbReference type="InterPro" id="IPR050525">
    <property type="entry name" value="ECM_Assembly_Org"/>
</dbReference>
<dbReference type="InterPro" id="IPR036465">
    <property type="entry name" value="vWFA_dom_sf"/>
</dbReference>
<evidence type="ECO:0000256" key="1">
    <source>
        <dbReference type="ARBA" id="ARBA00022536"/>
    </source>
</evidence>
<dbReference type="FunFam" id="3.40.50.410:FF:000047">
    <property type="entry name" value="von Willebrand factor A domain containing 2"/>
    <property type="match status" value="1"/>
</dbReference>
<dbReference type="PROSITE" id="PS50026">
    <property type="entry name" value="EGF_3"/>
    <property type="match status" value="1"/>
</dbReference>
<dbReference type="PROSITE" id="PS01186">
    <property type="entry name" value="EGF_2"/>
    <property type="match status" value="1"/>
</dbReference>
<keyword evidence="10" id="KW-1185">Reference proteome</keyword>
<dbReference type="CDD" id="cd01450">
    <property type="entry name" value="vWFA_subfamily_ECM"/>
    <property type="match status" value="2"/>
</dbReference>
<dbReference type="SMART" id="SM00327">
    <property type="entry name" value="VWA"/>
    <property type="match status" value="3"/>
</dbReference>
<feature type="domain" description="VWFA" evidence="8">
    <location>
        <begin position="445"/>
        <end position="619"/>
    </location>
</feature>
<evidence type="ECO:0000256" key="2">
    <source>
        <dbReference type="ARBA" id="ARBA00022729"/>
    </source>
</evidence>
<evidence type="ECO:0000313" key="10">
    <source>
        <dbReference type="Proteomes" id="UP001488838"/>
    </source>
</evidence>
<dbReference type="CDD" id="cd00054">
    <property type="entry name" value="EGF_CA"/>
    <property type="match status" value="1"/>
</dbReference>
<organism evidence="9 10">
    <name type="scientific">Myodes glareolus</name>
    <name type="common">Bank vole</name>
    <name type="synonym">Clethrionomys glareolus</name>
    <dbReference type="NCBI Taxonomy" id="447135"/>
    <lineage>
        <taxon>Eukaryota</taxon>
        <taxon>Metazoa</taxon>
        <taxon>Chordata</taxon>
        <taxon>Craniata</taxon>
        <taxon>Vertebrata</taxon>
        <taxon>Euteleostomi</taxon>
        <taxon>Mammalia</taxon>
        <taxon>Eutheria</taxon>
        <taxon>Euarchontoglires</taxon>
        <taxon>Glires</taxon>
        <taxon>Rodentia</taxon>
        <taxon>Myomorpha</taxon>
        <taxon>Muroidea</taxon>
        <taxon>Cricetidae</taxon>
        <taxon>Arvicolinae</taxon>
        <taxon>Myodes</taxon>
    </lineage>
</organism>
<feature type="region of interest" description="Disordered" evidence="6">
    <location>
        <begin position="672"/>
        <end position="698"/>
    </location>
</feature>
<dbReference type="PROSITE" id="PS00022">
    <property type="entry name" value="EGF_1"/>
    <property type="match status" value="1"/>
</dbReference>
<dbReference type="PANTHER" id="PTHR24020">
    <property type="entry name" value="COLLAGEN ALPHA"/>
    <property type="match status" value="1"/>
</dbReference>
<dbReference type="InterPro" id="IPR000742">
    <property type="entry name" value="EGF"/>
</dbReference>
<keyword evidence="2" id="KW-0732">Signal</keyword>
<dbReference type="PRINTS" id="PR00453">
    <property type="entry name" value="VWFADOMAIN"/>
</dbReference>
<dbReference type="InterPro" id="IPR001881">
    <property type="entry name" value="EGF-like_Ca-bd_dom"/>
</dbReference>
<evidence type="ECO:0000259" key="8">
    <source>
        <dbReference type="PROSITE" id="PS50234"/>
    </source>
</evidence>
<dbReference type="PROSITE" id="PS50234">
    <property type="entry name" value="VWFA"/>
    <property type="match status" value="3"/>
</dbReference>
<evidence type="ECO:0000256" key="6">
    <source>
        <dbReference type="SAM" id="MobiDB-lite"/>
    </source>
</evidence>
<sequence length="698" mass="75383">MGVRVGALQFGSTPHLEFPLDSFSTQQEVKANIKGIAFKGGRTETGLALKSLHRGFPGGRDGAVPQLLIIVTDGKAQGPVALPAKQLKERGIIVFAVGVRFPRWEELLTLASEPKEQHVLLAEQVEDATNGLLSTLSTSALCTSADPDCRVEAHPCERKTLETIRELAGHALCWRGSRQADAVLAVRCPFYRSVHMAPVTPSPAKMEAHAFQRVWTGTTASAHWPSEGKSTVVRMPGIPKIDYLRGAPKLSLECRIDILFLLDSSGGTTLEGFLRAKAFVKRFVQAVLSEDSRARVGVASYSRDLIVTVPVGEYQDVPDLVRRLDSIPFRGGPTLTGSALLQVSEHGFGSGSRTGQDRPRRVVVLLTESHTHDEVAGPADHARARELLLLGVGSEMVQAELEEITGSSKNVMVYTDPQDLFSQIPELQRRLCSQSRPGCQAQSLDLVFLLDASASVGPENFAQMQTFIRKCTLRFDVNADVTQVGLVVYGSQVQTAFGLDTHSTRAAVLRVMSQAPYLGGVGSAGTALLHINDKVMTVQRGARPGVPKAVVMITGGSGAEDAAVPAQKLRSNGISVLVVSVGAVLREAVRRLAGPRDSLIHVAAYTDLRYHQDALIEWICREAKQPVNLCKPSPCMNEGTCVLKNGSYRCECRGGWGGPHCENRILRGDAPMADGFHVEPTGRQQPAPSPQAPRHLRI</sequence>
<comment type="caution">
    <text evidence="9">The sequence shown here is derived from an EMBL/GenBank/DDBJ whole genome shotgun (WGS) entry which is preliminary data.</text>
</comment>
<evidence type="ECO:0000256" key="4">
    <source>
        <dbReference type="ARBA" id="ARBA00023157"/>
    </source>
</evidence>
<feature type="domain" description="VWFA" evidence="8">
    <location>
        <begin position="1"/>
        <end position="136"/>
    </location>
</feature>
<dbReference type="FunFam" id="3.40.50.410:FF:000054">
    <property type="entry name" value="von Willebrand factor A domain containing 2"/>
    <property type="match status" value="1"/>
</dbReference>
<dbReference type="AlphaFoldDB" id="A0AAW0IBS1"/>
<proteinExistence type="predicted"/>
<name>A0AAW0IBS1_MYOGA</name>
<dbReference type="SUPFAM" id="SSF57196">
    <property type="entry name" value="EGF/Laminin"/>
    <property type="match status" value="1"/>
</dbReference>
<dbReference type="Gene3D" id="2.10.25.10">
    <property type="entry name" value="Laminin"/>
    <property type="match status" value="1"/>
</dbReference>
<feature type="domain" description="VWFA" evidence="8">
    <location>
        <begin position="257"/>
        <end position="431"/>
    </location>
</feature>
<feature type="domain" description="EGF-like" evidence="7">
    <location>
        <begin position="626"/>
        <end position="662"/>
    </location>
</feature>
<gene>
    <name evidence="9" type="ORF">U0070_023185</name>
</gene>
<keyword evidence="4 5" id="KW-1015">Disulfide bond</keyword>
<dbReference type="Proteomes" id="UP001488838">
    <property type="component" value="Unassembled WGS sequence"/>
</dbReference>
<evidence type="ECO:0000256" key="5">
    <source>
        <dbReference type="PROSITE-ProRule" id="PRU00076"/>
    </source>
</evidence>
<feature type="disulfide bond" evidence="5">
    <location>
        <begin position="652"/>
        <end position="661"/>
    </location>
</feature>
<dbReference type="SMART" id="SM00179">
    <property type="entry name" value="EGF_CA"/>
    <property type="match status" value="1"/>
</dbReference>
<dbReference type="PANTHER" id="PTHR24020:SF87">
    <property type="entry name" value="COLLAGEN ALPHA-1(VI) CHAIN-LIKE"/>
    <property type="match status" value="1"/>
</dbReference>
<protein>
    <recommendedName>
        <fullName evidence="11">von Willebrand factor A domain-containing protein 2</fullName>
    </recommendedName>
</protein>
<dbReference type="Pfam" id="PF00092">
    <property type="entry name" value="VWA"/>
    <property type="match status" value="3"/>
</dbReference>
<dbReference type="EMBL" id="JBBHLL010000167">
    <property type="protein sequence ID" value="KAK7811704.1"/>
    <property type="molecule type" value="Genomic_DNA"/>
</dbReference>
<evidence type="ECO:0000256" key="3">
    <source>
        <dbReference type="ARBA" id="ARBA00022737"/>
    </source>
</evidence>
<keyword evidence="1 5" id="KW-0245">EGF-like domain</keyword>
<evidence type="ECO:0008006" key="11">
    <source>
        <dbReference type="Google" id="ProtNLM"/>
    </source>
</evidence>
<comment type="caution">
    <text evidence="5">Lacks conserved residue(s) required for the propagation of feature annotation.</text>
</comment>
<dbReference type="InterPro" id="IPR002035">
    <property type="entry name" value="VWF_A"/>
</dbReference>
<dbReference type="SUPFAM" id="SSF53300">
    <property type="entry name" value="vWA-like"/>
    <property type="match status" value="3"/>
</dbReference>
<evidence type="ECO:0000313" key="9">
    <source>
        <dbReference type="EMBL" id="KAK7811704.1"/>
    </source>
</evidence>